<gene>
    <name evidence="1" type="ORF">EVAR_19775_1</name>
</gene>
<comment type="caution">
    <text evidence="1">The sequence shown here is derived from an EMBL/GenBank/DDBJ whole genome shotgun (WGS) entry which is preliminary data.</text>
</comment>
<evidence type="ECO:0000313" key="2">
    <source>
        <dbReference type="Proteomes" id="UP000299102"/>
    </source>
</evidence>
<proteinExistence type="predicted"/>
<sequence>MRGERDIEVLEWKGYKEVVTGTDSISKTPGARARVPLLRAGQALFRRDGGSVDEIIGPASHNRVSGSILKAWTN</sequence>
<dbReference type="EMBL" id="BGZK01000210">
    <property type="protein sequence ID" value="GBP28733.1"/>
    <property type="molecule type" value="Genomic_DNA"/>
</dbReference>
<evidence type="ECO:0000313" key="1">
    <source>
        <dbReference type="EMBL" id="GBP28733.1"/>
    </source>
</evidence>
<protein>
    <submittedName>
        <fullName evidence="1">Uncharacterized protein</fullName>
    </submittedName>
</protein>
<reference evidence="1 2" key="1">
    <citation type="journal article" date="2019" name="Commun. Biol.">
        <title>The bagworm genome reveals a unique fibroin gene that provides high tensile strength.</title>
        <authorList>
            <person name="Kono N."/>
            <person name="Nakamura H."/>
            <person name="Ohtoshi R."/>
            <person name="Tomita M."/>
            <person name="Numata K."/>
            <person name="Arakawa K."/>
        </authorList>
    </citation>
    <scope>NUCLEOTIDE SEQUENCE [LARGE SCALE GENOMIC DNA]</scope>
</reference>
<keyword evidence="2" id="KW-1185">Reference proteome</keyword>
<accession>A0A4C1UQI6</accession>
<dbReference type="AlphaFoldDB" id="A0A4C1UQI6"/>
<name>A0A4C1UQI6_EUMVA</name>
<dbReference type="Proteomes" id="UP000299102">
    <property type="component" value="Unassembled WGS sequence"/>
</dbReference>
<organism evidence="1 2">
    <name type="scientific">Eumeta variegata</name>
    <name type="common">Bagworm moth</name>
    <name type="synonym">Eumeta japonica</name>
    <dbReference type="NCBI Taxonomy" id="151549"/>
    <lineage>
        <taxon>Eukaryota</taxon>
        <taxon>Metazoa</taxon>
        <taxon>Ecdysozoa</taxon>
        <taxon>Arthropoda</taxon>
        <taxon>Hexapoda</taxon>
        <taxon>Insecta</taxon>
        <taxon>Pterygota</taxon>
        <taxon>Neoptera</taxon>
        <taxon>Endopterygota</taxon>
        <taxon>Lepidoptera</taxon>
        <taxon>Glossata</taxon>
        <taxon>Ditrysia</taxon>
        <taxon>Tineoidea</taxon>
        <taxon>Psychidae</taxon>
        <taxon>Oiketicinae</taxon>
        <taxon>Eumeta</taxon>
    </lineage>
</organism>